<feature type="binding site" evidence="10">
    <location>
        <position position="94"/>
    </location>
    <ligand>
        <name>substrate</name>
    </ligand>
</feature>
<evidence type="ECO:0000256" key="4">
    <source>
        <dbReference type="ARBA" id="ARBA00011944"/>
    </source>
</evidence>
<dbReference type="InterPro" id="IPR036068">
    <property type="entry name" value="Nicotinate_pribotase-like_C"/>
</dbReference>
<dbReference type="FunFam" id="3.20.20.70:FF:000030">
    <property type="entry name" value="Nicotinate-nucleotide pyrophosphorylase, carboxylating"/>
    <property type="match status" value="1"/>
</dbReference>
<dbReference type="Gene3D" id="3.90.1170.20">
    <property type="entry name" value="Quinolinate phosphoribosyl transferase, N-terminal domain"/>
    <property type="match status" value="1"/>
</dbReference>
<evidence type="ECO:0000259" key="12">
    <source>
        <dbReference type="Pfam" id="PF02749"/>
    </source>
</evidence>
<gene>
    <name evidence="13" type="ORF">A3H78_04190</name>
</gene>
<dbReference type="Gene3D" id="3.20.20.70">
    <property type="entry name" value="Aldolase class I"/>
    <property type="match status" value="1"/>
</dbReference>
<evidence type="ECO:0000313" key="13">
    <source>
        <dbReference type="EMBL" id="OGK52930.1"/>
    </source>
</evidence>
<keyword evidence="7 9" id="KW-0808">Transferase</keyword>
<evidence type="ECO:0000256" key="3">
    <source>
        <dbReference type="ARBA" id="ARBA00009400"/>
    </source>
</evidence>
<dbReference type="InterPro" id="IPR037128">
    <property type="entry name" value="Quinolinate_PRibosylTase_N_sf"/>
</dbReference>
<dbReference type="Pfam" id="PF02749">
    <property type="entry name" value="QRPTase_N"/>
    <property type="match status" value="1"/>
</dbReference>
<dbReference type="UniPathway" id="UPA00253">
    <property type="reaction ID" value="UER00331"/>
</dbReference>
<evidence type="ECO:0000256" key="10">
    <source>
        <dbReference type="PIRSR" id="PIRSR006250-1"/>
    </source>
</evidence>
<feature type="domain" description="Quinolinate phosphoribosyl transferase N-terminal" evidence="12">
    <location>
        <begin position="20"/>
        <end position="104"/>
    </location>
</feature>
<evidence type="ECO:0000256" key="6">
    <source>
        <dbReference type="ARBA" id="ARBA00022676"/>
    </source>
</evidence>
<dbReference type="PIRSF" id="PIRSF006250">
    <property type="entry name" value="NadC_ModD"/>
    <property type="match status" value="1"/>
</dbReference>
<comment type="function">
    <text evidence="1">Involved in the catabolism of quinolinic acid (QA).</text>
</comment>
<dbReference type="SUPFAM" id="SSF54675">
    <property type="entry name" value="Nicotinate/Quinolinate PRTase N-terminal domain-like"/>
    <property type="match status" value="1"/>
</dbReference>
<comment type="caution">
    <text evidence="13">The sequence shown here is derived from an EMBL/GenBank/DDBJ whole genome shotgun (WGS) entry which is preliminary data.</text>
</comment>
<keyword evidence="6 9" id="KW-0328">Glycosyltransferase</keyword>
<dbReference type="CDD" id="cd01568">
    <property type="entry name" value="QPRTase_NadC"/>
    <property type="match status" value="1"/>
</dbReference>
<feature type="binding site" evidence="10">
    <location>
        <begin position="260"/>
        <end position="262"/>
    </location>
    <ligand>
        <name>substrate</name>
    </ligand>
</feature>
<dbReference type="GO" id="GO:0004514">
    <property type="term" value="F:nicotinate-nucleotide diphosphorylase (carboxylating) activity"/>
    <property type="evidence" value="ECO:0007669"/>
    <property type="project" value="UniProtKB-EC"/>
</dbReference>
<feature type="binding site" evidence="10">
    <location>
        <position position="157"/>
    </location>
    <ligand>
        <name>substrate</name>
    </ligand>
</feature>
<feature type="binding site" evidence="10">
    <location>
        <begin position="125"/>
        <end position="127"/>
    </location>
    <ligand>
        <name>substrate</name>
    </ligand>
</feature>
<feature type="binding site" evidence="10">
    <location>
        <position position="147"/>
    </location>
    <ligand>
        <name>substrate</name>
    </ligand>
</feature>
<comment type="pathway">
    <text evidence="2">Cofactor biosynthesis; NAD(+) biosynthesis; nicotinate D-ribonucleotide from quinolinate: step 1/1.</text>
</comment>
<reference evidence="13 14" key="1">
    <citation type="journal article" date="2016" name="Nat. Commun.">
        <title>Thousands of microbial genomes shed light on interconnected biogeochemical processes in an aquifer system.</title>
        <authorList>
            <person name="Anantharaman K."/>
            <person name="Brown C.T."/>
            <person name="Hug L.A."/>
            <person name="Sharon I."/>
            <person name="Castelle C.J."/>
            <person name="Probst A.J."/>
            <person name="Thomas B.C."/>
            <person name="Singh A."/>
            <person name="Wilkins M.J."/>
            <person name="Karaoz U."/>
            <person name="Brodie E.L."/>
            <person name="Williams K.H."/>
            <person name="Hubbard S.S."/>
            <person name="Banfield J.F."/>
        </authorList>
    </citation>
    <scope>NUCLEOTIDE SEQUENCE [LARGE SCALE GENOMIC DNA]</scope>
</reference>
<dbReference type="Pfam" id="PF01729">
    <property type="entry name" value="QRPTase_C"/>
    <property type="match status" value="1"/>
</dbReference>
<evidence type="ECO:0000256" key="2">
    <source>
        <dbReference type="ARBA" id="ARBA00004893"/>
    </source>
</evidence>
<dbReference type="GO" id="GO:0034213">
    <property type="term" value="P:quinolinate catabolic process"/>
    <property type="evidence" value="ECO:0007669"/>
    <property type="project" value="TreeGrafter"/>
</dbReference>
<name>A0A1F7JBE5_9BACT</name>
<dbReference type="EC" id="2.4.2.19" evidence="4"/>
<keyword evidence="5" id="KW-0662">Pyridine nucleotide biosynthesis</keyword>
<dbReference type="InterPro" id="IPR002638">
    <property type="entry name" value="Quinolinate_PRibosylTrfase_C"/>
</dbReference>
<sequence length="277" mass="31203">MKHFTKLFDSLVDFDDVKSDITSRILSFGLKRGIAKIIFNESGLLAGMEEIKYYIEKRTEIKFINELQDGSKINKGICICELHGSLQEILKYERLILNVLQRLSGIATQTNKLVTKSFSMRIAATRKTHWGWLDKKAVSIGGGLTHRLSLADGILVKDNHIDLLSKERKKAIKMILDSCRGKLIEIEVESSDEAIFALDEWHYLYALKPIIIMLDNFSIQDANKTIMKIKSNNIVIELSGGINKQNIAKYKQTEADVISIGALTHSATALDMSLQFA</sequence>
<protein>
    <recommendedName>
        <fullName evidence="4">nicotinate-nucleotide diphosphorylase (carboxylating)</fullName>
        <ecNumber evidence="4">2.4.2.19</ecNumber>
    </recommendedName>
    <alternativeName>
        <fullName evidence="8">Quinolinate phosphoribosyltransferase [decarboxylating]</fullName>
    </alternativeName>
</protein>
<comment type="similarity">
    <text evidence="3 9">Belongs to the NadC/ModD family.</text>
</comment>
<dbReference type="InterPro" id="IPR022412">
    <property type="entry name" value="Quinolinate_PRibosylTrfase_N"/>
</dbReference>
<evidence type="ECO:0000256" key="7">
    <source>
        <dbReference type="ARBA" id="ARBA00022679"/>
    </source>
</evidence>
<feature type="binding site" evidence="10">
    <location>
        <position position="187"/>
    </location>
    <ligand>
        <name>substrate</name>
    </ligand>
</feature>
<dbReference type="PANTHER" id="PTHR32179">
    <property type="entry name" value="NICOTINATE-NUCLEOTIDE PYROPHOSPHORYLASE [CARBOXYLATING]"/>
    <property type="match status" value="1"/>
</dbReference>
<dbReference type="GO" id="GO:0005737">
    <property type="term" value="C:cytoplasm"/>
    <property type="evidence" value="ECO:0007669"/>
    <property type="project" value="TreeGrafter"/>
</dbReference>
<dbReference type="EMBL" id="MGAV01000028">
    <property type="protein sequence ID" value="OGK52930.1"/>
    <property type="molecule type" value="Genomic_DNA"/>
</dbReference>
<feature type="binding site" evidence="10">
    <location>
        <position position="215"/>
    </location>
    <ligand>
        <name>substrate</name>
    </ligand>
</feature>
<accession>A0A1F7JBE5</accession>
<feature type="binding site" evidence="10">
    <location>
        <begin position="239"/>
        <end position="241"/>
    </location>
    <ligand>
        <name>substrate</name>
    </ligand>
</feature>
<evidence type="ECO:0000256" key="8">
    <source>
        <dbReference type="ARBA" id="ARBA00033102"/>
    </source>
</evidence>
<organism evidence="13 14">
    <name type="scientific">Candidatus Roizmanbacteria bacterium RIFCSPLOWO2_02_FULL_36_11</name>
    <dbReference type="NCBI Taxonomy" id="1802071"/>
    <lineage>
        <taxon>Bacteria</taxon>
        <taxon>Candidatus Roizmaniibacteriota</taxon>
    </lineage>
</organism>
<evidence type="ECO:0000256" key="1">
    <source>
        <dbReference type="ARBA" id="ARBA00003237"/>
    </source>
</evidence>
<proteinExistence type="inferred from homology"/>
<evidence type="ECO:0000259" key="11">
    <source>
        <dbReference type="Pfam" id="PF01729"/>
    </source>
</evidence>
<dbReference type="SUPFAM" id="SSF51690">
    <property type="entry name" value="Nicotinate/Quinolinate PRTase C-terminal domain-like"/>
    <property type="match status" value="1"/>
</dbReference>
<dbReference type="PANTHER" id="PTHR32179:SF3">
    <property type="entry name" value="NICOTINATE-NUCLEOTIDE PYROPHOSPHORYLASE [CARBOXYLATING]"/>
    <property type="match status" value="1"/>
</dbReference>
<dbReference type="Proteomes" id="UP000177418">
    <property type="component" value="Unassembled WGS sequence"/>
</dbReference>
<dbReference type="InterPro" id="IPR004393">
    <property type="entry name" value="NadC"/>
</dbReference>
<evidence type="ECO:0000313" key="14">
    <source>
        <dbReference type="Proteomes" id="UP000177418"/>
    </source>
</evidence>
<evidence type="ECO:0000256" key="5">
    <source>
        <dbReference type="ARBA" id="ARBA00022642"/>
    </source>
</evidence>
<dbReference type="InterPro" id="IPR013785">
    <property type="entry name" value="Aldolase_TIM"/>
</dbReference>
<feature type="domain" description="Quinolinate phosphoribosyl transferase C-terminal" evidence="11">
    <location>
        <begin position="106"/>
        <end position="275"/>
    </location>
</feature>
<dbReference type="GO" id="GO:0009435">
    <property type="term" value="P:NAD+ biosynthetic process"/>
    <property type="evidence" value="ECO:0007669"/>
    <property type="project" value="UniProtKB-UniPathway"/>
</dbReference>
<dbReference type="InterPro" id="IPR027277">
    <property type="entry name" value="NadC/ModD"/>
</dbReference>
<evidence type="ECO:0000256" key="9">
    <source>
        <dbReference type="PIRNR" id="PIRNR006250"/>
    </source>
</evidence>
<dbReference type="NCBIfam" id="TIGR00078">
    <property type="entry name" value="nadC"/>
    <property type="match status" value="1"/>
</dbReference>
<dbReference type="AlphaFoldDB" id="A0A1F7JBE5"/>